<organism evidence="5 6">
    <name type="scientific">Candidatus Endonucleibacter bathymodioli</name>
    <dbReference type="NCBI Taxonomy" id="539814"/>
    <lineage>
        <taxon>Bacteria</taxon>
        <taxon>Pseudomonadati</taxon>
        <taxon>Pseudomonadota</taxon>
        <taxon>Gammaproteobacteria</taxon>
        <taxon>Oceanospirillales</taxon>
        <taxon>Endozoicomonadaceae</taxon>
        <taxon>Candidatus Endonucleibacter</taxon>
    </lineage>
</organism>
<dbReference type="EMBL" id="JASXSV010000006">
    <property type="protein sequence ID" value="MDP0588702.1"/>
    <property type="molecule type" value="Genomic_DNA"/>
</dbReference>
<keyword evidence="2" id="KW-0863">Zinc-finger</keyword>
<evidence type="ECO:0000256" key="3">
    <source>
        <dbReference type="ARBA" id="ARBA00022833"/>
    </source>
</evidence>
<comment type="caution">
    <text evidence="5">The sequence shown here is derived from an EMBL/GenBank/DDBJ whole genome shotgun (WGS) entry which is preliminary data.</text>
</comment>
<dbReference type="Gene3D" id="3.30.40.10">
    <property type="entry name" value="Zinc/RING finger domain, C3HC4 (zinc finger)"/>
    <property type="match status" value="1"/>
</dbReference>
<evidence type="ECO:0000313" key="6">
    <source>
        <dbReference type="Proteomes" id="UP001178148"/>
    </source>
</evidence>
<evidence type="ECO:0000256" key="1">
    <source>
        <dbReference type="ARBA" id="ARBA00022723"/>
    </source>
</evidence>
<sequence length="640" mass="72276">MDVENNIISLVNGALSSGSRPDAVLEAALEEENIIYDNIVVFTHSDEMSTSNQVRLVTMFKAYKYKKNQSARLLLISNADNCINQKYKKSVVGVSEVHIQSKHALRDIYNFITQEPLVVEVAEVTGLTKEMTIAKTELYNPTDSKYIPRVLGLEGAIRRTMTKNTESIVGTTNEDTESILYTTRAGKKIIRSNLLTRLQSRLPSQLPGLGSVPTVTVSTWNFGLQYKQQMVLTDNGDYGFSLLKCDNPKSQISQTTEKVPSVSLAHLKQLKSSFFHGYRKALQKDDENKDLHKKDECMTSSWACAWLATYLRVGYDAIVESYKCGLSIPITSVYGDIDIPIFKVRNIRNRWGGDNYKMSAIKFNSLIEFTKDDRGFIIDYSFPFVDIKDIGVFVDVAAMWLAPQLNHYLLANSLEKFAAGFLDKCVNNRAFGRKILKKVYDTDLFTESSSTDLTLIDLEPTALLPTESELAFLGIQRLKALIVHKLHHKLFVEDCSGDSAEKIIPSFYEMVNWALPLFPDNLTGMTMTSMEKIQNENPENTVLQSLDLSAIREAASKRCDVVRQWFHIVKDFSEENAERELECPVCFDEMDKVTVLTNCLHKLCRSCANNMKGSESGYLCPLCRKDIELSLEGEVKLLEQ</sequence>
<dbReference type="AlphaFoldDB" id="A0AA90SD09"/>
<feature type="domain" description="RING-type" evidence="4">
    <location>
        <begin position="583"/>
        <end position="624"/>
    </location>
</feature>
<dbReference type="GO" id="GO:0008270">
    <property type="term" value="F:zinc ion binding"/>
    <property type="evidence" value="ECO:0007669"/>
    <property type="project" value="UniProtKB-KW"/>
</dbReference>
<keyword evidence="3" id="KW-0862">Zinc</keyword>
<name>A0AA90SD09_9GAMM</name>
<dbReference type="InterPro" id="IPR001841">
    <property type="entry name" value="Znf_RING"/>
</dbReference>
<evidence type="ECO:0000256" key="2">
    <source>
        <dbReference type="ARBA" id="ARBA00022771"/>
    </source>
</evidence>
<dbReference type="CDD" id="cd16564">
    <property type="entry name" value="RING-HC_RNF222"/>
    <property type="match status" value="1"/>
</dbReference>
<dbReference type="SMART" id="SM00184">
    <property type="entry name" value="RING"/>
    <property type="match status" value="1"/>
</dbReference>
<keyword evidence="1" id="KW-0479">Metal-binding</keyword>
<accession>A0AA90SD09</accession>
<dbReference type="InterPro" id="IPR013083">
    <property type="entry name" value="Znf_RING/FYVE/PHD"/>
</dbReference>
<dbReference type="InterPro" id="IPR017907">
    <property type="entry name" value="Znf_RING_CS"/>
</dbReference>
<dbReference type="SUPFAM" id="SSF57850">
    <property type="entry name" value="RING/U-box"/>
    <property type="match status" value="1"/>
</dbReference>
<gene>
    <name evidence="5" type="ORF">QS748_05680</name>
</gene>
<reference evidence="5 6" key="1">
    <citation type="journal article" date="2023" name="bioRxiv">
        <title>An intranuclear bacterial parasite of deep-sea mussels expresses apoptosis inhibitors acquired from its host.</title>
        <authorList>
            <person name="Gonzalez Porras M.A."/>
            <person name="Assie A."/>
            <person name="Tietjen M."/>
            <person name="Violette M."/>
            <person name="Kleiner M."/>
            <person name="Gruber-Vodicka H."/>
            <person name="Dubilier N."/>
            <person name="Leisch N."/>
        </authorList>
    </citation>
    <scope>NUCLEOTIDE SEQUENCE [LARGE SCALE GENOMIC DNA]</scope>
    <source>
        <strain evidence="5">IAP13</strain>
    </source>
</reference>
<evidence type="ECO:0000313" key="5">
    <source>
        <dbReference type="EMBL" id="MDP0588702.1"/>
    </source>
</evidence>
<dbReference type="PROSITE" id="PS00518">
    <property type="entry name" value="ZF_RING_1"/>
    <property type="match status" value="1"/>
</dbReference>
<dbReference type="Proteomes" id="UP001178148">
    <property type="component" value="Unassembled WGS sequence"/>
</dbReference>
<proteinExistence type="predicted"/>
<dbReference type="PROSITE" id="PS50089">
    <property type="entry name" value="ZF_RING_2"/>
    <property type="match status" value="1"/>
</dbReference>
<protein>
    <submittedName>
        <fullName evidence="5">RING-HC finger protein</fullName>
    </submittedName>
</protein>
<dbReference type="Pfam" id="PF13920">
    <property type="entry name" value="zf-C3HC4_3"/>
    <property type="match status" value="1"/>
</dbReference>
<keyword evidence="6" id="KW-1185">Reference proteome</keyword>
<evidence type="ECO:0000259" key="4">
    <source>
        <dbReference type="PROSITE" id="PS50089"/>
    </source>
</evidence>